<organism evidence="2 3">
    <name type="scientific">Danionella cerebrum</name>
    <dbReference type="NCBI Taxonomy" id="2873325"/>
    <lineage>
        <taxon>Eukaryota</taxon>
        <taxon>Metazoa</taxon>
        <taxon>Chordata</taxon>
        <taxon>Craniata</taxon>
        <taxon>Vertebrata</taxon>
        <taxon>Euteleostomi</taxon>
        <taxon>Actinopterygii</taxon>
        <taxon>Neopterygii</taxon>
        <taxon>Teleostei</taxon>
        <taxon>Ostariophysi</taxon>
        <taxon>Cypriniformes</taxon>
        <taxon>Danionidae</taxon>
        <taxon>Danioninae</taxon>
        <taxon>Danionella</taxon>
    </lineage>
</organism>
<feature type="non-terminal residue" evidence="2">
    <location>
        <position position="143"/>
    </location>
</feature>
<dbReference type="SUPFAM" id="SSF46966">
    <property type="entry name" value="Spectrin repeat"/>
    <property type="match status" value="1"/>
</dbReference>
<dbReference type="EMBL" id="SRMA01025871">
    <property type="protein sequence ID" value="TRY90206.1"/>
    <property type="molecule type" value="Genomic_DNA"/>
</dbReference>
<comment type="caution">
    <text evidence="2">The sequence shown here is derived from an EMBL/GenBank/DDBJ whole genome shotgun (WGS) entry which is preliminary data.</text>
</comment>
<sequence length="143" mass="16525">MFIYLRGADLRTLGNMMIGLNFSLQELLEKFEQDIQAEMEAHSDVLRSVEGNRVKMLKALGNSEEAVFLQQRLDEMNQRWSQLKNKSASIRAHLEASAERWQRLLALLEELSQWISLKDEELKQQMPIGGDVPTLLQQQTHAM</sequence>
<dbReference type="STRING" id="623744.A0A553QKG9"/>
<dbReference type="OrthoDB" id="10057795at2759"/>
<evidence type="ECO:0000256" key="1">
    <source>
        <dbReference type="SAM" id="Coils"/>
    </source>
</evidence>
<dbReference type="InterPro" id="IPR002017">
    <property type="entry name" value="Spectrin_repeat"/>
</dbReference>
<dbReference type="Proteomes" id="UP000316079">
    <property type="component" value="Unassembled WGS sequence"/>
</dbReference>
<evidence type="ECO:0008006" key="4">
    <source>
        <dbReference type="Google" id="ProtNLM"/>
    </source>
</evidence>
<protein>
    <recommendedName>
        <fullName evidence="4">Utrophin</fullName>
    </recommendedName>
</protein>
<evidence type="ECO:0000313" key="3">
    <source>
        <dbReference type="Proteomes" id="UP000316079"/>
    </source>
</evidence>
<keyword evidence="3" id="KW-1185">Reference proteome</keyword>
<proteinExistence type="predicted"/>
<gene>
    <name evidence="2" type="ORF">DNTS_026924</name>
</gene>
<keyword evidence="1" id="KW-0175">Coiled coil</keyword>
<dbReference type="Pfam" id="PF00435">
    <property type="entry name" value="Spectrin"/>
    <property type="match status" value="1"/>
</dbReference>
<name>A0A553QKG9_9TELE</name>
<reference evidence="2 3" key="1">
    <citation type="journal article" date="2019" name="Sci. Data">
        <title>Hybrid genome assembly and annotation of Danionella translucida.</title>
        <authorList>
            <person name="Kadobianskyi M."/>
            <person name="Schulze L."/>
            <person name="Schuelke M."/>
            <person name="Judkewitz B."/>
        </authorList>
    </citation>
    <scope>NUCLEOTIDE SEQUENCE [LARGE SCALE GENOMIC DNA]</scope>
    <source>
        <strain evidence="2 3">Bolton</strain>
    </source>
</reference>
<dbReference type="Gene3D" id="1.20.58.60">
    <property type="match status" value="1"/>
</dbReference>
<dbReference type="AlphaFoldDB" id="A0A553QKG9"/>
<feature type="coiled-coil region" evidence="1">
    <location>
        <begin position="66"/>
        <end position="111"/>
    </location>
</feature>
<accession>A0A553QKG9</accession>
<evidence type="ECO:0000313" key="2">
    <source>
        <dbReference type="EMBL" id="TRY90206.1"/>
    </source>
</evidence>